<comment type="caution">
    <text evidence="1">The sequence shown here is derived from an EMBL/GenBank/DDBJ whole genome shotgun (WGS) entry which is preliminary data.</text>
</comment>
<dbReference type="Proteomes" id="UP000789366">
    <property type="component" value="Unassembled WGS sequence"/>
</dbReference>
<gene>
    <name evidence="1" type="ORF">SPELUC_LOCUS16480</name>
</gene>
<feature type="non-terminal residue" evidence="1">
    <location>
        <position position="103"/>
    </location>
</feature>
<dbReference type="EMBL" id="CAJVPW010061366">
    <property type="protein sequence ID" value="CAG8781982.1"/>
    <property type="molecule type" value="Genomic_DNA"/>
</dbReference>
<proteinExistence type="predicted"/>
<reference evidence="1" key="1">
    <citation type="submission" date="2021-06" db="EMBL/GenBank/DDBJ databases">
        <authorList>
            <person name="Kallberg Y."/>
            <person name="Tangrot J."/>
            <person name="Rosling A."/>
        </authorList>
    </citation>
    <scope>NUCLEOTIDE SEQUENCE</scope>
    <source>
        <strain evidence="1">28 12/20/2015</strain>
    </source>
</reference>
<keyword evidence="2" id="KW-1185">Reference proteome</keyword>
<accession>A0ACA9R8J6</accession>
<name>A0ACA9R8J6_9GLOM</name>
<protein>
    <submittedName>
        <fullName evidence="1">14140_t:CDS:1</fullName>
    </submittedName>
</protein>
<evidence type="ECO:0000313" key="2">
    <source>
        <dbReference type="Proteomes" id="UP000789366"/>
    </source>
</evidence>
<sequence length="103" mass="11922">QNLCEQKEQNPYLTYNELAKIYQIGRSTVSDILKEKMRWLSISGVELEKKKFCKPKWPKLEDALGLWVDNALASNQDIDGNILKAKAVFFAEKLNIDNFKQSE</sequence>
<feature type="non-terminal residue" evidence="1">
    <location>
        <position position="1"/>
    </location>
</feature>
<organism evidence="1 2">
    <name type="scientific">Cetraspora pellucida</name>
    <dbReference type="NCBI Taxonomy" id="1433469"/>
    <lineage>
        <taxon>Eukaryota</taxon>
        <taxon>Fungi</taxon>
        <taxon>Fungi incertae sedis</taxon>
        <taxon>Mucoromycota</taxon>
        <taxon>Glomeromycotina</taxon>
        <taxon>Glomeromycetes</taxon>
        <taxon>Diversisporales</taxon>
        <taxon>Gigasporaceae</taxon>
        <taxon>Cetraspora</taxon>
    </lineage>
</organism>
<evidence type="ECO:0000313" key="1">
    <source>
        <dbReference type="EMBL" id="CAG8781982.1"/>
    </source>
</evidence>